<evidence type="ECO:0000256" key="3">
    <source>
        <dbReference type="SAM" id="Phobius"/>
    </source>
</evidence>
<keyword evidence="3" id="KW-1133">Transmembrane helix</keyword>
<evidence type="ECO:0000313" key="6">
    <source>
        <dbReference type="EMBL" id="CCA20377.1"/>
    </source>
</evidence>
<dbReference type="CDD" id="cd22271">
    <property type="entry name" value="DPBB_EXP_N-like"/>
    <property type="match status" value="1"/>
</dbReference>
<organism evidence="6">
    <name type="scientific">Albugo laibachii Nc14</name>
    <dbReference type="NCBI Taxonomy" id="890382"/>
    <lineage>
        <taxon>Eukaryota</taxon>
        <taxon>Sar</taxon>
        <taxon>Stramenopiles</taxon>
        <taxon>Oomycota</taxon>
        <taxon>Peronosporomycetes</taxon>
        <taxon>Albuginales</taxon>
        <taxon>Albuginaceae</taxon>
        <taxon>Albugo</taxon>
    </lineage>
</organism>
<keyword evidence="1 4" id="KW-0732">Signal</keyword>
<dbReference type="SUPFAM" id="SSF50685">
    <property type="entry name" value="Barwin-like endoglucanases"/>
    <property type="match status" value="1"/>
</dbReference>
<proteinExistence type="predicted"/>
<name>F0WGL3_9STRA</name>
<dbReference type="InterPro" id="IPR007112">
    <property type="entry name" value="Expansin/allergen_DPBB_dom"/>
</dbReference>
<reference evidence="6" key="2">
    <citation type="submission" date="2011-02" db="EMBL/GenBank/DDBJ databases">
        <authorList>
            <person name="MacLean D."/>
        </authorList>
    </citation>
    <scope>NUCLEOTIDE SEQUENCE</scope>
</reference>
<reference evidence="6" key="1">
    <citation type="journal article" date="2011" name="PLoS Biol.">
        <title>Gene gain and loss during evolution of obligate parasitism in the white rust pathogen of Arabidopsis thaliana.</title>
        <authorList>
            <person name="Kemen E."/>
            <person name="Gardiner A."/>
            <person name="Schultz-Larsen T."/>
            <person name="Kemen A.C."/>
            <person name="Balmuth A.L."/>
            <person name="Robert-Seilaniantz A."/>
            <person name="Bailey K."/>
            <person name="Holub E."/>
            <person name="Studholme D.J."/>
            <person name="Maclean D."/>
            <person name="Jones J.D."/>
        </authorList>
    </citation>
    <scope>NUCLEOTIDE SEQUENCE</scope>
</reference>
<sequence>MKLPLFIAFIQLPLLTTTADIVDGKSTVYGNLEINQGSCGTMKKDPLVQFTFAINGVLWKHGTACGDCYKLTVNGTSTIACVSDVCHECTEKQFDLTKDLWNFLYNNLDPGIQNLKFEKVDCPVTPSMDVCLKDGSNPNWLAIQFANIPETVTQLKVNGIEATRMDNINFFKLDKVSNVNLGSIDLHLTEENGQTLAVTTGLTSGKCQEVPAQFSTQGSGSSTDPAPALPTPTPSSEEPCPPMETKKNDIASIAQQVTLKSGNGPKKTSSLIGSLVVAVVLAVVVGMTVFMKKRKNAKAAKSDVPNAPLQTVATKGAYGQSFKTPNHHSDIAIL</sequence>
<feature type="chain" id="PRO_5003259419" evidence="4">
    <location>
        <begin position="20"/>
        <end position="334"/>
    </location>
</feature>
<accession>F0WGL3</accession>
<feature type="signal peptide" evidence="4">
    <location>
        <begin position="1"/>
        <end position="19"/>
    </location>
</feature>
<evidence type="ECO:0000256" key="2">
    <source>
        <dbReference type="SAM" id="MobiDB-lite"/>
    </source>
</evidence>
<dbReference type="InterPro" id="IPR036908">
    <property type="entry name" value="RlpA-like_sf"/>
</dbReference>
<evidence type="ECO:0000256" key="4">
    <source>
        <dbReference type="SAM" id="SignalP"/>
    </source>
</evidence>
<keyword evidence="3" id="KW-0812">Transmembrane</keyword>
<dbReference type="InterPro" id="IPR036749">
    <property type="entry name" value="Expansin_CBD_sf"/>
</dbReference>
<dbReference type="PANTHER" id="PTHR31836">
    <property type="match status" value="1"/>
</dbReference>
<dbReference type="HOGENOM" id="CLU_832650_0_0_1"/>
<dbReference type="PROSITE" id="PS50842">
    <property type="entry name" value="EXPANSIN_EG45"/>
    <property type="match status" value="1"/>
</dbReference>
<feature type="domain" description="Expansin-like EG45" evidence="5">
    <location>
        <begin position="24"/>
        <end position="127"/>
    </location>
</feature>
<feature type="region of interest" description="Disordered" evidence="2">
    <location>
        <begin position="212"/>
        <end position="245"/>
    </location>
</feature>
<dbReference type="AlphaFoldDB" id="F0WGL3"/>
<dbReference type="InterPro" id="IPR051477">
    <property type="entry name" value="Expansin_CellWall"/>
</dbReference>
<evidence type="ECO:0000259" key="5">
    <source>
        <dbReference type="PROSITE" id="PS50842"/>
    </source>
</evidence>
<gene>
    <name evidence="6" type="primary">AlNc14C92G5741</name>
    <name evidence="6" type="ORF">ALNC14_065200</name>
</gene>
<feature type="transmembrane region" description="Helical" evidence="3">
    <location>
        <begin position="271"/>
        <end position="291"/>
    </location>
</feature>
<dbReference type="EMBL" id="FR824137">
    <property type="protein sequence ID" value="CCA20377.1"/>
    <property type="molecule type" value="Genomic_DNA"/>
</dbReference>
<dbReference type="PANTHER" id="PTHR31836:SF21">
    <property type="entry name" value="EXPANSIN-LIKE PROTEIN 7"/>
    <property type="match status" value="1"/>
</dbReference>
<evidence type="ECO:0000256" key="1">
    <source>
        <dbReference type="ARBA" id="ARBA00022729"/>
    </source>
</evidence>
<dbReference type="Gene3D" id="2.40.40.10">
    <property type="entry name" value="RlpA-like domain"/>
    <property type="match status" value="1"/>
</dbReference>
<keyword evidence="3" id="KW-0472">Membrane</keyword>
<dbReference type="Gene3D" id="2.60.40.760">
    <property type="entry name" value="Expansin, cellulose-binding-like domain"/>
    <property type="match status" value="1"/>
</dbReference>
<protein>
    <submittedName>
        <fullName evidence="6">CHXC8</fullName>
    </submittedName>
</protein>